<dbReference type="Proteomes" id="UP001607302">
    <property type="component" value="Unassembled WGS sequence"/>
</dbReference>
<protein>
    <submittedName>
        <fullName evidence="2">Uncharacterized protein</fullName>
    </submittedName>
</protein>
<proteinExistence type="predicted"/>
<sequence length="192" mass="21947">MSSLKNELQKSASIFDDKIYKNVFEDTENFTPASKTNPGVKERVSYARKRMNVENKYLVAFSKQQCSLGDSPMLKRKADAEIRPTRQSVKSSHGRWQDEKTRGNSRSEITSSPFEATSVLLGKSSDVSATEGPILKKHFGHQLLRCNGNSYFEILIFFLNPQIFIKRRIIVKIISNSCKMFVATHLPQYFSR</sequence>
<name>A0ABD2A2I3_VESSQ</name>
<accession>A0ABD2A2I3</accession>
<evidence type="ECO:0000256" key="1">
    <source>
        <dbReference type="SAM" id="MobiDB-lite"/>
    </source>
</evidence>
<reference evidence="2 3" key="1">
    <citation type="journal article" date="2024" name="Ann. Entomol. Soc. Am.">
        <title>Genomic analyses of the southern and eastern yellowjacket wasps (Hymenoptera: Vespidae) reveal evolutionary signatures of social life.</title>
        <authorList>
            <person name="Catto M.A."/>
            <person name="Caine P.B."/>
            <person name="Orr S.E."/>
            <person name="Hunt B.G."/>
            <person name="Goodisman M.A.D."/>
        </authorList>
    </citation>
    <scope>NUCLEOTIDE SEQUENCE [LARGE SCALE GENOMIC DNA]</scope>
    <source>
        <strain evidence="2">233</strain>
        <tissue evidence="2">Head and thorax</tissue>
    </source>
</reference>
<keyword evidence="3" id="KW-1185">Reference proteome</keyword>
<evidence type="ECO:0000313" key="3">
    <source>
        <dbReference type="Proteomes" id="UP001607302"/>
    </source>
</evidence>
<organism evidence="2 3">
    <name type="scientific">Vespula squamosa</name>
    <name type="common">Southern yellow jacket</name>
    <name type="synonym">Wasp</name>
    <dbReference type="NCBI Taxonomy" id="30214"/>
    <lineage>
        <taxon>Eukaryota</taxon>
        <taxon>Metazoa</taxon>
        <taxon>Ecdysozoa</taxon>
        <taxon>Arthropoda</taxon>
        <taxon>Hexapoda</taxon>
        <taxon>Insecta</taxon>
        <taxon>Pterygota</taxon>
        <taxon>Neoptera</taxon>
        <taxon>Endopterygota</taxon>
        <taxon>Hymenoptera</taxon>
        <taxon>Apocrita</taxon>
        <taxon>Aculeata</taxon>
        <taxon>Vespoidea</taxon>
        <taxon>Vespidae</taxon>
        <taxon>Vespinae</taxon>
        <taxon>Vespula</taxon>
    </lineage>
</organism>
<dbReference type="EMBL" id="JAUDFV010000156">
    <property type="protein sequence ID" value="KAL2714836.1"/>
    <property type="molecule type" value="Genomic_DNA"/>
</dbReference>
<feature type="region of interest" description="Disordered" evidence="1">
    <location>
        <begin position="75"/>
        <end position="109"/>
    </location>
</feature>
<gene>
    <name evidence="2" type="ORF">V1478_016021</name>
</gene>
<evidence type="ECO:0000313" key="2">
    <source>
        <dbReference type="EMBL" id="KAL2714836.1"/>
    </source>
</evidence>
<dbReference type="AlphaFoldDB" id="A0ABD2A2I3"/>
<comment type="caution">
    <text evidence="2">The sequence shown here is derived from an EMBL/GenBank/DDBJ whole genome shotgun (WGS) entry which is preliminary data.</text>
</comment>